<reference evidence="3 4" key="1">
    <citation type="journal article" date="2008" name="Nature">
        <title>The Trichoplax genome and the nature of placozoans.</title>
        <authorList>
            <person name="Srivastava M."/>
            <person name="Begovic E."/>
            <person name="Chapman J."/>
            <person name="Putnam N.H."/>
            <person name="Hellsten U."/>
            <person name="Kawashima T."/>
            <person name="Kuo A."/>
            <person name="Mitros T."/>
            <person name="Salamov A."/>
            <person name="Carpenter M.L."/>
            <person name="Signorovitch A.Y."/>
            <person name="Moreno M.A."/>
            <person name="Kamm K."/>
            <person name="Grimwood J."/>
            <person name="Schmutz J."/>
            <person name="Shapiro H."/>
            <person name="Grigoriev I.V."/>
            <person name="Buss L.W."/>
            <person name="Schierwater B."/>
            <person name="Dellaporta S.L."/>
            <person name="Rokhsar D.S."/>
        </authorList>
    </citation>
    <scope>NUCLEOTIDE SEQUENCE [LARGE SCALE GENOMIC DNA]</scope>
    <source>
        <strain evidence="3 4">Grell-BS-1999</strain>
    </source>
</reference>
<dbReference type="OrthoDB" id="7676067at2759"/>
<dbReference type="PANTHER" id="PTHR46428">
    <property type="entry name" value="KELCH DOMAIN-CONTAINING PROTEIN 10"/>
    <property type="match status" value="1"/>
</dbReference>
<evidence type="ECO:0008006" key="5">
    <source>
        <dbReference type="Google" id="ProtNLM"/>
    </source>
</evidence>
<dbReference type="PANTHER" id="PTHR46428:SF1">
    <property type="entry name" value="KELCH DOMAIN-CONTAINING PROTEIN 10"/>
    <property type="match status" value="1"/>
</dbReference>
<keyword evidence="4" id="KW-1185">Reference proteome</keyword>
<dbReference type="InterPro" id="IPR015915">
    <property type="entry name" value="Kelch-typ_b-propeller"/>
</dbReference>
<evidence type="ECO:0000256" key="2">
    <source>
        <dbReference type="ARBA" id="ARBA00022737"/>
    </source>
</evidence>
<dbReference type="KEGG" id="tad:TRIADDRAFT_55434"/>
<dbReference type="RefSeq" id="XP_002111928.1">
    <property type="nucleotide sequence ID" value="XM_002111892.1"/>
</dbReference>
<dbReference type="Pfam" id="PF24681">
    <property type="entry name" value="Kelch_KLHDC2_KLHL20_DRC7"/>
    <property type="match status" value="1"/>
</dbReference>
<sequence length="299" mass="34255">MPTEVTLIHTDLQPGRRSGHRMVATATKIYLFGGYRPVDVLYKEVWEYDIITNTWSMLETDGDPPNCVASASMIIDGDTLMVFGGSGLPFGRCNSNILHTLNLKEKIWRKIQCKNATPSPRYGQSMIKGNDGYIYIFGGTTGLTFHDDLYRFRRKDYVFERMPHVVNTPSERYRHEVVGDEECFYILGGATLGSYMSFEEIHSFHYDSLQWKSHKCIPSISFGIYMCGGFNERTAFDDFWVLDVINFQWSKLDITLPDAMFFHAIALQRSLRSDNSRGYPLFVILAMLANCPIPSRMHS</sequence>
<dbReference type="eggNOG" id="KOG0379">
    <property type="taxonomic scope" value="Eukaryota"/>
</dbReference>
<accession>B3RUW1</accession>
<dbReference type="OMA" id="TICAEGN"/>
<proteinExistence type="predicted"/>
<dbReference type="Gene3D" id="2.120.10.80">
    <property type="entry name" value="Kelch-type beta propeller"/>
    <property type="match status" value="2"/>
</dbReference>
<protein>
    <recommendedName>
        <fullName evidence="5">Kelch domain-containing protein 10</fullName>
    </recommendedName>
</protein>
<dbReference type="InParanoid" id="B3RUW1"/>
<keyword evidence="1" id="KW-0880">Kelch repeat</keyword>
<dbReference type="InterPro" id="IPR052125">
    <property type="entry name" value="KLHDC10"/>
</dbReference>
<dbReference type="HOGENOM" id="CLU_030914_0_0_1"/>
<organism evidence="3 4">
    <name type="scientific">Trichoplax adhaerens</name>
    <name type="common">Trichoplax reptans</name>
    <dbReference type="NCBI Taxonomy" id="10228"/>
    <lineage>
        <taxon>Eukaryota</taxon>
        <taxon>Metazoa</taxon>
        <taxon>Placozoa</taxon>
        <taxon>Uniplacotomia</taxon>
        <taxon>Trichoplacea</taxon>
        <taxon>Trichoplacidae</taxon>
        <taxon>Trichoplax</taxon>
    </lineage>
</organism>
<dbReference type="STRING" id="10228.B3RUW1"/>
<dbReference type="FunFam" id="2.120.10.80:FF:000162">
    <property type="entry name" value="Kelch domain-containing protein 10 homolog"/>
    <property type="match status" value="1"/>
</dbReference>
<dbReference type="GO" id="GO:0032874">
    <property type="term" value="P:positive regulation of stress-activated MAPK cascade"/>
    <property type="evidence" value="ECO:0000318"/>
    <property type="project" value="GO_Central"/>
</dbReference>
<evidence type="ECO:0000256" key="1">
    <source>
        <dbReference type="ARBA" id="ARBA00022441"/>
    </source>
</evidence>
<name>B3RUW1_TRIAD</name>
<dbReference type="Proteomes" id="UP000009022">
    <property type="component" value="Unassembled WGS sequence"/>
</dbReference>
<dbReference type="FunCoup" id="B3RUW1">
    <property type="interactions" value="2630"/>
</dbReference>
<evidence type="ECO:0000313" key="3">
    <source>
        <dbReference type="EMBL" id="EDV25895.1"/>
    </source>
</evidence>
<dbReference type="AlphaFoldDB" id="B3RUW1"/>
<dbReference type="GeneID" id="6752635"/>
<evidence type="ECO:0000313" key="4">
    <source>
        <dbReference type="Proteomes" id="UP000009022"/>
    </source>
</evidence>
<dbReference type="CTD" id="6752635"/>
<dbReference type="EMBL" id="DS985244">
    <property type="protein sequence ID" value="EDV25895.1"/>
    <property type="molecule type" value="Genomic_DNA"/>
</dbReference>
<dbReference type="PhylomeDB" id="B3RUW1"/>
<gene>
    <name evidence="3" type="ORF">TRIADDRAFT_55434</name>
</gene>
<keyword evidence="2" id="KW-0677">Repeat</keyword>
<dbReference type="SUPFAM" id="SSF117281">
    <property type="entry name" value="Kelch motif"/>
    <property type="match status" value="1"/>
</dbReference>